<sequence length="574" mass="64955">KTVTAGEVITDVRAWFDAIPPLQIYFQQPACENIVVVARLRLIGRLSGRDDKVYETATTARITAAVTGTLKPLANDGCYFAVAFLSPLGVTIQDVPLIHSKSTILGVQCFSPDDINTVDFKTMLESSPIPEDVCAPRCEVVNNGWGAKDSRMFYRSQHETTMFAEETENGDHWLEKHDHELEDIERFGYGVLKVLSAYLNQTKVPECVNDNQDVNSLSTLLSDLEGGNGGATPLDTGAIGSLLETITQAMNNKQQVMEDSTMPFMEQISKAIEKASYNATITTALIATNMDTDGNVKRNVTSHLGCDLPMKMEMFLYLEDVLKDYSRFSNSDDMEAEYIKTEIKELVGNLTRGTLAVRYMYPDFDCLENNFLRLLMYLKKRVPTDQGGEGLSEDQVEKPKWMFNEEQMRNTRIHSEGDDSAWRNAKNCYDGRGTRLNNCFRKLKALCSKCRGDEQDLTAKDVCPMIVMKKYAMDHATVIGLRHLDKMSLPKPFDEDRKWCEGEPLISKREPLQFWKKAPLHPDDPTSHSVLLKGRLSPDNRKICWRKRALCSCETCETPMMRRRRGARQAAQRK</sequence>
<feature type="non-terminal residue" evidence="1">
    <location>
        <position position="1"/>
    </location>
</feature>
<evidence type="ECO:0000313" key="2">
    <source>
        <dbReference type="Proteomes" id="UP001164746"/>
    </source>
</evidence>
<gene>
    <name evidence="1" type="ORF">MAR_037284</name>
</gene>
<accession>A0ABY7FN35</accession>
<proteinExistence type="predicted"/>
<name>A0ABY7FN35_MYAAR</name>
<protein>
    <submittedName>
        <fullName evidence="1">Uncharacterized protein</fullName>
    </submittedName>
</protein>
<dbReference type="EMBL" id="CP111024">
    <property type="protein sequence ID" value="WAR23615.1"/>
    <property type="molecule type" value="Genomic_DNA"/>
</dbReference>
<keyword evidence="2" id="KW-1185">Reference proteome</keyword>
<evidence type="ECO:0000313" key="1">
    <source>
        <dbReference type="EMBL" id="WAR23615.1"/>
    </source>
</evidence>
<organism evidence="1 2">
    <name type="scientific">Mya arenaria</name>
    <name type="common">Soft-shell clam</name>
    <dbReference type="NCBI Taxonomy" id="6604"/>
    <lineage>
        <taxon>Eukaryota</taxon>
        <taxon>Metazoa</taxon>
        <taxon>Spiralia</taxon>
        <taxon>Lophotrochozoa</taxon>
        <taxon>Mollusca</taxon>
        <taxon>Bivalvia</taxon>
        <taxon>Autobranchia</taxon>
        <taxon>Heteroconchia</taxon>
        <taxon>Euheterodonta</taxon>
        <taxon>Imparidentia</taxon>
        <taxon>Neoheterodontei</taxon>
        <taxon>Myida</taxon>
        <taxon>Myoidea</taxon>
        <taxon>Myidae</taxon>
        <taxon>Mya</taxon>
    </lineage>
</organism>
<dbReference type="Proteomes" id="UP001164746">
    <property type="component" value="Chromosome 13"/>
</dbReference>
<reference evidence="1" key="1">
    <citation type="submission" date="2022-11" db="EMBL/GenBank/DDBJ databases">
        <title>Centuries of genome instability and evolution in soft-shell clam transmissible cancer (bioRxiv).</title>
        <authorList>
            <person name="Hart S.F.M."/>
            <person name="Yonemitsu M.A."/>
            <person name="Giersch R.M."/>
            <person name="Beal B.F."/>
            <person name="Arriagada G."/>
            <person name="Davis B.W."/>
            <person name="Ostrander E.A."/>
            <person name="Goff S.P."/>
            <person name="Metzger M.J."/>
        </authorList>
    </citation>
    <scope>NUCLEOTIDE SEQUENCE</scope>
    <source>
        <strain evidence="1">MELC-2E11</strain>
        <tissue evidence="1">Siphon/mantle</tissue>
    </source>
</reference>